<sequence>MAQPRERSPAELARHRQMNRECMREARQRRRLELQEMQTTVSALEKQYKELSQRSAHTRDTALSQICQRPKYAEAVDTARRLGAENLYLQSLLKQEITWKRQLQRIVDFEEADIVCGAGTKSHSWQMNFDVLDDAQAEKELGFHRLTDWDFTRIILDNKRNIHHVESRLLQPSNTTHTHRMQAFGWDMNQTIDSGVMEFVFTKQFSGLNVYDILRTTLVNDLELERSRKIKAETLRLQVIQEMAPNAFVVVHDVSSTGDINVFRSVVARFLIEDTRDFPLSRSDLDDNISTECRLNRSNLEDNSGVVTGRGYVLGTHSVSTDKAQRLSDEELSGKLVWADVALSVGIYDVIDSITGETCQYVRWAGRTDYSSEEHAQRNASDTVQCMLRWEMLVIAPALNLVSIC</sequence>
<protein>
    <recommendedName>
        <fullName evidence="4">BZIP domain-containing protein</fullName>
    </recommendedName>
</protein>
<evidence type="ECO:0000313" key="3">
    <source>
        <dbReference type="Proteomes" id="UP000602510"/>
    </source>
</evidence>
<keyword evidence="3" id="KW-1185">Reference proteome</keyword>
<keyword evidence="1" id="KW-0175">Coiled coil</keyword>
<dbReference type="Proteomes" id="UP000602510">
    <property type="component" value="Unassembled WGS sequence"/>
</dbReference>
<gene>
    <name evidence="2" type="ORF">GN244_ATG16923</name>
</gene>
<dbReference type="EMBL" id="WSZM01000595">
    <property type="protein sequence ID" value="KAF4031279.1"/>
    <property type="molecule type" value="Genomic_DNA"/>
</dbReference>
<name>A0A833VW47_PHYIN</name>
<evidence type="ECO:0000313" key="2">
    <source>
        <dbReference type="EMBL" id="KAF4031279.1"/>
    </source>
</evidence>
<feature type="coiled-coil region" evidence="1">
    <location>
        <begin position="15"/>
        <end position="61"/>
    </location>
</feature>
<comment type="caution">
    <text evidence="2">The sequence shown here is derived from an EMBL/GenBank/DDBJ whole genome shotgun (WGS) entry which is preliminary data.</text>
</comment>
<dbReference type="CDD" id="cd14686">
    <property type="entry name" value="bZIP"/>
    <property type="match status" value="1"/>
</dbReference>
<dbReference type="AlphaFoldDB" id="A0A833VW47"/>
<proteinExistence type="predicted"/>
<reference evidence="2" key="1">
    <citation type="submission" date="2020-04" db="EMBL/GenBank/DDBJ databases">
        <title>Hybrid Assembly of Korean Phytophthora infestans isolates.</title>
        <authorList>
            <person name="Prokchorchik M."/>
            <person name="Lee Y."/>
            <person name="Seo J."/>
            <person name="Cho J.-H."/>
            <person name="Park Y.-E."/>
            <person name="Jang D.-C."/>
            <person name="Im J.-S."/>
            <person name="Choi J.-G."/>
            <person name="Park H.-J."/>
            <person name="Lee G.-B."/>
            <person name="Lee Y.-G."/>
            <person name="Hong S.-Y."/>
            <person name="Cho K."/>
            <person name="Sohn K.H."/>
        </authorList>
    </citation>
    <scope>NUCLEOTIDE SEQUENCE</scope>
    <source>
        <strain evidence="2">KR_1_A1</strain>
    </source>
</reference>
<organism evidence="2 3">
    <name type="scientific">Phytophthora infestans</name>
    <name type="common">Potato late blight agent</name>
    <name type="synonym">Botrytis infestans</name>
    <dbReference type="NCBI Taxonomy" id="4787"/>
    <lineage>
        <taxon>Eukaryota</taxon>
        <taxon>Sar</taxon>
        <taxon>Stramenopiles</taxon>
        <taxon>Oomycota</taxon>
        <taxon>Peronosporomycetes</taxon>
        <taxon>Peronosporales</taxon>
        <taxon>Peronosporaceae</taxon>
        <taxon>Phytophthora</taxon>
    </lineage>
</organism>
<evidence type="ECO:0008006" key="4">
    <source>
        <dbReference type="Google" id="ProtNLM"/>
    </source>
</evidence>
<accession>A0A833VW47</accession>
<evidence type="ECO:0000256" key="1">
    <source>
        <dbReference type="SAM" id="Coils"/>
    </source>
</evidence>